<dbReference type="Proteomes" id="UP000671879">
    <property type="component" value="Chromosome"/>
</dbReference>
<evidence type="ECO:0000256" key="6">
    <source>
        <dbReference type="ARBA" id="ARBA00022777"/>
    </source>
</evidence>
<evidence type="ECO:0000259" key="12">
    <source>
        <dbReference type="PROSITE" id="PS50109"/>
    </source>
</evidence>
<feature type="modified residue" description="4-aspartylphosphate" evidence="11">
    <location>
        <position position="680"/>
    </location>
</feature>
<dbReference type="CDD" id="cd16922">
    <property type="entry name" value="HATPase_EvgS-ArcB-TorS-like"/>
    <property type="match status" value="1"/>
</dbReference>
<dbReference type="SUPFAM" id="SSF52172">
    <property type="entry name" value="CheY-like"/>
    <property type="match status" value="1"/>
</dbReference>
<keyword evidence="6" id="KW-0418">Kinase</keyword>
<dbReference type="PANTHER" id="PTHR45339">
    <property type="entry name" value="HYBRID SIGNAL TRANSDUCTION HISTIDINE KINASE J"/>
    <property type="match status" value="1"/>
</dbReference>
<dbReference type="Gene3D" id="3.40.50.2300">
    <property type="match status" value="1"/>
</dbReference>
<evidence type="ECO:0000256" key="2">
    <source>
        <dbReference type="ARBA" id="ARBA00012438"/>
    </source>
</evidence>
<dbReference type="InterPro" id="IPR005467">
    <property type="entry name" value="His_kinase_dom"/>
</dbReference>
<dbReference type="FunFam" id="3.30.565.10:FF:000010">
    <property type="entry name" value="Sensor histidine kinase RcsC"/>
    <property type="match status" value="1"/>
</dbReference>
<dbReference type="SUPFAM" id="SSF47384">
    <property type="entry name" value="Homodimeric domain of signal transducing histidine kinase"/>
    <property type="match status" value="1"/>
</dbReference>
<accession>A0A9Q7A7A4</accession>
<dbReference type="PROSITE" id="PS50112">
    <property type="entry name" value="PAS"/>
    <property type="match status" value="1"/>
</dbReference>
<dbReference type="KEGG" id="aram:KAR29_12755"/>
<reference evidence="16" key="1">
    <citation type="submission" date="2021-04" db="EMBL/GenBank/DDBJ databases">
        <title>A novel Synergistetes isolate from a pyrite-forming mixed culture.</title>
        <authorList>
            <person name="Bunk B."/>
            <person name="Sproer C."/>
            <person name="Spring S."/>
            <person name="Pester M."/>
        </authorList>
    </citation>
    <scope>NUCLEOTIDE SEQUENCE [LARGE SCALE GENOMIC DNA]</scope>
    <source>
        <strain evidence="16">J.5.4.2-T.3.5.2</strain>
    </source>
</reference>
<dbReference type="AlphaFoldDB" id="A0A9Q7A7A4"/>
<dbReference type="InterPro" id="IPR036890">
    <property type="entry name" value="HATPase_C_sf"/>
</dbReference>
<evidence type="ECO:0000256" key="7">
    <source>
        <dbReference type="ARBA" id="ARBA00022840"/>
    </source>
</evidence>
<dbReference type="SUPFAM" id="SSF55785">
    <property type="entry name" value="PYP-like sensor domain (PAS domain)"/>
    <property type="match status" value="1"/>
</dbReference>
<evidence type="ECO:0000256" key="1">
    <source>
        <dbReference type="ARBA" id="ARBA00000085"/>
    </source>
</evidence>
<keyword evidence="7" id="KW-0067">ATP-binding</keyword>
<dbReference type="SMART" id="SM00091">
    <property type="entry name" value="PAS"/>
    <property type="match status" value="1"/>
</dbReference>
<dbReference type="NCBIfam" id="TIGR00229">
    <property type="entry name" value="sensory_box"/>
    <property type="match status" value="1"/>
</dbReference>
<feature type="domain" description="Response regulatory" evidence="13">
    <location>
        <begin position="631"/>
        <end position="750"/>
    </location>
</feature>
<dbReference type="InterPro" id="IPR011006">
    <property type="entry name" value="CheY-like_superfamily"/>
</dbReference>
<dbReference type="EC" id="2.7.13.3" evidence="2"/>
<dbReference type="PROSITE" id="PS50110">
    <property type="entry name" value="RESPONSE_REGULATORY"/>
    <property type="match status" value="1"/>
</dbReference>
<dbReference type="PROSITE" id="PS50109">
    <property type="entry name" value="HIS_KIN"/>
    <property type="match status" value="1"/>
</dbReference>
<dbReference type="InterPro" id="IPR001789">
    <property type="entry name" value="Sig_transdc_resp-reg_receiver"/>
</dbReference>
<proteinExistence type="predicted"/>
<dbReference type="InterPro" id="IPR013655">
    <property type="entry name" value="PAS_fold_3"/>
</dbReference>
<dbReference type="SUPFAM" id="SSF55781">
    <property type="entry name" value="GAF domain-like"/>
    <property type="match status" value="1"/>
</dbReference>
<dbReference type="InterPro" id="IPR036097">
    <property type="entry name" value="HisK_dim/P_sf"/>
</dbReference>
<keyword evidence="16" id="KW-1185">Reference proteome</keyword>
<evidence type="ECO:0000256" key="10">
    <source>
        <dbReference type="ARBA" id="ARBA00068150"/>
    </source>
</evidence>
<keyword evidence="5" id="KW-0547">Nucleotide-binding</keyword>
<dbReference type="FunFam" id="1.10.287.130:FF:000002">
    <property type="entry name" value="Two-component osmosensing histidine kinase"/>
    <property type="match status" value="1"/>
</dbReference>
<evidence type="ECO:0000256" key="8">
    <source>
        <dbReference type="ARBA" id="ARBA00023012"/>
    </source>
</evidence>
<sequence>MRSLLRPSGLIPAGPAARPFSPADRPSVRWRARQGASVRRGFGAQNLASTSSRGRGGLSRSFRSYRPREEATAILLPQPFSSLISNLPAVLFRTDGAGRVLFVTASVADLTGHGAEAFLDGAVRYDDLIGGDDRKAVAEAIDGALRRGEGWEVEYPIVGPGGAIRWVLERGRPFDGEGLSCLDRLLLDVTERHEEKEALLREGRLQRLLMTLASSFVNVPLDSVEGAIGGALAEMGTFVGADRAYVFDYDFEGGFCSNSYEWCAPAVEPQIDNLQAVPLALVPEWVAAHRRGEAVYIVDVQALPPGGLRKTLEPQGIRSLLALPVMKGEEPIGFVGFDFVAGRHACSAAERDLLSLFGGMLVNIDLRRRSDRAWREAAERAEAASRAKGEFLANMSHEIRTPLNGILGMAGLLAATKLSADQKECVETIRLSGETLLALVNDILDFSKMEAGRLLLDRVDFDVRRLVDDVLSAFAVRARTKGIGLSGRVEGVLPPSLRGDPLRIRQILTNLVGNALKFTPKGEVTLRVVPLGEGPEGLWLQFSVSDTGIGIPADKAGGLFDRFFQVDSSVSRRFGGTGLGLAIAKQLVELMGGRIGVESREGEGSTFRFSLPLPPGRGAIAPGSPFPAGKAVLVVEDNVINRKVLLNLLKGLGLEADVAGDGRQALETMAGKIYDLVLMDVQMPVMDGLEAVRRIRSGQAGTTNRSVPVVAVTAHAMAGDRDVCFAAGMDDYISKPISPEVLAQVVGRWLPGLFLP</sequence>
<evidence type="ECO:0000259" key="14">
    <source>
        <dbReference type="PROSITE" id="PS50112"/>
    </source>
</evidence>
<comment type="catalytic activity">
    <reaction evidence="1">
        <text>ATP + protein L-histidine = ADP + protein N-phospho-L-histidine.</text>
        <dbReference type="EC" id="2.7.13.3"/>
    </reaction>
</comment>
<dbReference type="SMART" id="SM00387">
    <property type="entry name" value="HATPase_c"/>
    <property type="match status" value="1"/>
</dbReference>
<feature type="domain" description="PAS" evidence="14">
    <location>
        <begin position="76"/>
        <end position="148"/>
    </location>
</feature>
<dbReference type="GO" id="GO:0005524">
    <property type="term" value="F:ATP binding"/>
    <property type="evidence" value="ECO:0007669"/>
    <property type="project" value="UniProtKB-KW"/>
</dbReference>
<dbReference type="Pfam" id="PF00512">
    <property type="entry name" value="HisKA"/>
    <property type="match status" value="1"/>
</dbReference>
<keyword evidence="3 11" id="KW-0597">Phosphoprotein</keyword>
<evidence type="ECO:0000256" key="3">
    <source>
        <dbReference type="ARBA" id="ARBA00022553"/>
    </source>
</evidence>
<dbReference type="SUPFAM" id="SSF55874">
    <property type="entry name" value="ATPase domain of HSP90 chaperone/DNA topoisomerase II/histidine kinase"/>
    <property type="match status" value="1"/>
</dbReference>
<evidence type="ECO:0000256" key="5">
    <source>
        <dbReference type="ARBA" id="ARBA00022741"/>
    </source>
</evidence>
<dbReference type="PRINTS" id="PR00344">
    <property type="entry name" value="BCTRLSENSOR"/>
</dbReference>
<name>A0A9Q7A7A4_9BACT</name>
<dbReference type="CDD" id="cd00130">
    <property type="entry name" value="PAS"/>
    <property type="match status" value="1"/>
</dbReference>
<dbReference type="Pfam" id="PF00072">
    <property type="entry name" value="Response_reg"/>
    <property type="match status" value="1"/>
</dbReference>
<dbReference type="EMBL" id="CP072943">
    <property type="protein sequence ID" value="QTX32160.1"/>
    <property type="molecule type" value="Genomic_DNA"/>
</dbReference>
<dbReference type="CDD" id="cd00082">
    <property type="entry name" value="HisKA"/>
    <property type="match status" value="1"/>
</dbReference>
<keyword evidence="4" id="KW-0808">Transferase</keyword>
<dbReference type="InterPro" id="IPR035965">
    <property type="entry name" value="PAS-like_dom_sf"/>
</dbReference>
<dbReference type="InterPro" id="IPR003661">
    <property type="entry name" value="HisK_dim/P_dom"/>
</dbReference>
<evidence type="ECO:0000256" key="11">
    <source>
        <dbReference type="PROSITE-ProRule" id="PRU00169"/>
    </source>
</evidence>
<dbReference type="PANTHER" id="PTHR45339:SF1">
    <property type="entry name" value="HYBRID SIGNAL TRANSDUCTION HISTIDINE KINASE J"/>
    <property type="match status" value="1"/>
</dbReference>
<dbReference type="Pfam" id="PF01590">
    <property type="entry name" value="GAF"/>
    <property type="match status" value="1"/>
</dbReference>
<dbReference type="RefSeq" id="WP_274373375.1">
    <property type="nucleotide sequence ID" value="NZ_CP072943.1"/>
</dbReference>
<dbReference type="InterPro" id="IPR003018">
    <property type="entry name" value="GAF"/>
</dbReference>
<dbReference type="InterPro" id="IPR000014">
    <property type="entry name" value="PAS"/>
</dbReference>
<evidence type="ECO:0000313" key="15">
    <source>
        <dbReference type="EMBL" id="QTX32160.1"/>
    </source>
</evidence>
<dbReference type="Gene3D" id="3.30.450.20">
    <property type="entry name" value="PAS domain"/>
    <property type="match status" value="1"/>
</dbReference>
<dbReference type="Gene3D" id="3.30.565.10">
    <property type="entry name" value="Histidine kinase-like ATPase, C-terminal domain"/>
    <property type="match status" value="1"/>
</dbReference>
<dbReference type="Pfam" id="PF02518">
    <property type="entry name" value="HATPase_c"/>
    <property type="match status" value="1"/>
</dbReference>
<dbReference type="InterPro" id="IPR029016">
    <property type="entry name" value="GAF-like_dom_sf"/>
</dbReference>
<feature type="domain" description="Histidine kinase" evidence="12">
    <location>
        <begin position="394"/>
        <end position="615"/>
    </location>
</feature>
<dbReference type="InterPro" id="IPR004358">
    <property type="entry name" value="Sig_transdc_His_kin-like_C"/>
</dbReference>
<evidence type="ECO:0000256" key="9">
    <source>
        <dbReference type="ARBA" id="ARBA00064003"/>
    </source>
</evidence>
<gene>
    <name evidence="15" type="ORF">KAR29_12755</name>
</gene>
<dbReference type="Gene3D" id="3.30.450.40">
    <property type="match status" value="1"/>
</dbReference>
<protein>
    <recommendedName>
        <fullName evidence="10">Sensory/regulatory protein RpfC</fullName>
        <ecNumber evidence="2">2.7.13.3</ecNumber>
    </recommendedName>
</protein>
<dbReference type="Gene3D" id="1.10.287.130">
    <property type="match status" value="1"/>
</dbReference>
<evidence type="ECO:0000259" key="13">
    <source>
        <dbReference type="PROSITE" id="PS50110"/>
    </source>
</evidence>
<dbReference type="SMART" id="SM00388">
    <property type="entry name" value="HisKA"/>
    <property type="match status" value="1"/>
</dbReference>
<dbReference type="SMART" id="SM00448">
    <property type="entry name" value="REC"/>
    <property type="match status" value="1"/>
</dbReference>
<dbReference type="CDD" id="cd17546">
    <property type="entry name" value="REC_hyHK_CKI1_RcsC-like"/>
    <property type="match status" value="1"/>
</dbReference>
<organism evidence="15 16">
    <name type="scientific">Aminithiophilus ramosus</name>
    <dbReference type="NCBI Taxonomy" id="3029084"/>
    <lineage>
        <taxon>Bacteria</taxon>
        <taxon>Thermotogati</taxon>
        <taxon>Synergistota</taxon>
        <taxon>Synergistia</taxon>
        <taxon>Synergistales</taxon>
        <taxon>Aminithiophilaceae</taxon>
        <taxon>Aminithiophilus</taxon>
    </lineage>
</organism>
<evidence type="ECO:0000256" key="4">
    <source>
        <dbReference type="ARBA" id="ARBA00022679"/>
    </source>
</evidence>
<dbReference type="Pfam" id="PF08447">
    <property type="entry name" value="PAS_3"/>
    <property type="match status" value="1"/>
</dbReference>
<dbReference type="InterPro" id="IPR003594">
    <property type="entry name" value="HATPase_dom"/>
</dbReference>
<keyword evidence="8" id="KW-0902">Two-component regulatory system</keyword>
<comment type="subunit">
    <text evidence="9">At low DSF concentrations, interacts with RpfF.</text>
</comment>
<dbReference type="GO" id="GO:0000155">
    <property type="term" value="F:phosphorelay sensor kinase activity"/>
    <property type="evidence" value="ECO:0007669"/>
    <property type="project" value="InterPro"/>
</dbReference>
<evidence type="ECO:0000313" key="16">
    <source>
        <dbReference type="Proteomes" id="UP000671879"/>
    </source>
</evidence>